<protein>
    <recommendedName>
        <fullName evidence="6">THAP-type domain-containing protein</fullName>
    </recommendedName>
</protein>
<comment type="caution">
    <text evidence="7">The sequence shown here is derived from an EMBL/GenBank/DDBJ whole genome shotgun (WGS) entry which is preliminary data.</text>
</comment>
<evidence type="ECO:0000259" key="6">
    <source>
        <dbReference type="PROSITE" id="PS50950"/>
    </source>
</evidence>
<reference evidence="7 8" key="1">
    <citation type="submission" date="2020-04" db="EMBL/GenBank/DDBJ databases">
        <authorList>
            <person name="Wallbank WR R."/>
            <person name="Pardo Diaz C."/>
            <person name="Kozak K."/>
            <person name="Martin S."/>
            <person name="Jiggins C."/>
            <person name="Moest M."/>
            <person name="Warren A I."/>
            <person name="Byers J.R.P. K."/>
            <person name="Montejo-Kovacevich G."/>
            <person name="Yen C E."/>
        </authorList>
    </citation>
    <scope>NUCLEOTIDE SEQUENCE [LARGE SCALE GENOMIC DNA]</scope>
</reference>
<accession>A0A8S1AAI0</accession>
<name>A0A8S1AAI0_ARCPL</name>
<evidence type="ECO:0000256" key="2">
    <source>
        <dbReference type="ARBA" id="ARBA00022771"/>
    </source>
</evidence>
<dbReference type="GO" id="GO:0008270">
    <property type="term" value="F:zinc ion binding"/>
    <property type="evidence" value="ECO:0007669"/>
    <property type="project" value="UniProtKB-KW"/>
</dbReference>
<dbReference type="EMBL" id="CADEBD010000311">
    <property type="protein sequence ID" value="CAB3241685.1"/>
    <property type="molecule type" value="Genomic_DNA"/>
</dbReference>
<organism evidence="7 8">
    <name type="scientific">Arctia plantaginis</name>
    <name type="common">Wood tiger moth</name>
    <name type="synonym">Phalaena plantaginis</name>
    <dbReference type="NCBI Taxonomy" id="874455"/>
    <lineage>
        <taxon>Eukaryota</taxon>
        <taxon>Metazoa</taxon>
        <taxon>Ecdysozoa</taxon>
        <taxon>Arthropoda</taxon>
        <taxon>Hexapoda</taxon>
        <taxon>Insecta</taxon>
        <taxon>Pterygota</taxon>
        <taxon>Neoptera</taxon>
        <taxon>Endopterygota</taxon>
        <taxon>Lepidoptera</taxon>
        <taxon>Glossata</taxon>
        <taxon>Ditrysia</taxon>
        <taxon>Noctuoidea</taxon>
        <taxon>Erebidae</taxon>
        <taxon>Arctiinae</taxon>
        <taxon>Arctia</taxon>
    </lineage>
</organism>
<dbReference type="PROSITE" id="PS50950">
    <property type="entry name" value="ZF_THAP"/>
    <property type="match status" value="1"/>
</dbReference>
<evidence type="ECO:0000256" key="1">
    <source>
        <dbReference type="ARBA" id="ARBA00022723"/>
    </source>
</evidence>
<evidence type="ECO:0000256" key="4">
    <source>
        <dbReference type="ARBA" id="ARBA00023125"/>
    </source>
</evidence>
<gene>
    <name evidence="7" type="ORF">APLA_LOCUS9569</name>
</gene>
<dbReference type="Proteomes" id="UP000494256">
    <property type="component" value="Unassembled WGS sequence"/>
</dbReference>
<dbReference type="InterPro" id="IPR006612">
    <property type="entry name" value="THAP_Znf"/>
</dbReference>
<evidence type="ECO:0000256" key="5">
    <source>
        <dbReference type="PROSITE-ProRule" id="PRU00309"/>
    </source>
</evidence>
<feature type="domain" description="THAP-type" evidence="6">
    <location>
        <begin position="1"/>
        <end position="85"/>
    </location>
</feature>
<keyword evidence="2 5" id="KW-0863">Zinc-finger</keyword>
<dbReference type="Pfam" id="PF05485">
    <property type="entry name" value="THAP"/>
    <property type="match status" value="1"/>
</dbReference>
<keyword evidence="4 5" id="KW-0238">DNA-binding</keyword>
<dbReference type="AlphaFoldDB" id="A0A8S1AAI0"/>
<keyword evidence="1" id="KW-0479">Metal-binding</keyword>
<keyword evidence="3" id="KW-0862">Zinc</keyword>
<dbReference type="GO" id="GO:0003677">
    <property type="term" value="F:DNA binding"/>
    <property type="evidence" value="ECO:0007669"/>
    <property type="project" value="UniProtKB-UniRule"/>
</dbReference>
<evidence type="ECO:0000313" key="7">
    <source>
        <dbReference type="EMBL" id="CAB3241685.1"/>
    </source>
</evidence>
<proteinExistence type="predicted"/>
<dbReference type="OrthoDB" id="443772at2759"/>
<evidence type="ECO:0000313" key="8">
    <source>
        <dbReference type="Proteomes" id="UP000494256"/>
    </source>
</evidence>
<evidence type="ECO:0000256" key="3">
    <source>
        <dbReference type="ARBA" id="ARBA00022833"/>
    </source>
</evidence>
<dbReference type="SMART" id="SM00980">
    <property type="entry name" value="THAP"/>
    <property type="match status" value="1"/>
</dbReference>
<dbReference type="SUPFAM" id="SSF57716">
    <property type="entry name" value="Glucocorticoid receptor-like (DNA-binding domain)"/>
    <property type="match status" value="1"/>
</dbReference>
<sequence>MPNNRCCSVVNCKNNGTNSRCKFYIFPTLDWKLNQRNKWIDAIKRNNVDGSPWYPKPEDTICSEHFIGNKKSDEEESPSYAPTISPEIYRKRKANDSQVLARYSRLTKRRTIKVSYHIKSNNN</sequence>